<feature type="transmembrane region" description="Helical" evidence="1">
    <location>
        <begin position="231"/>
        <end position="252"/>
    </location>
</feature>
<dbReference type="Gene3D" id="1.20.58.390">
    <property type="entry name" value="Neurotransmitter-gated ion-channel transmembrane domain"/>
    <property type="match status" value="1"/>
</dbReference>
<dbReference type="InterPro" id="IPR006028">
    <property type="entry name" value="GABAA/Glycine_rcpt"/>
</dbReference>
<name>A0AAF3E939_9BILA</name>
<dbReference type="GO" id="GO:0005230">
    <property type="term" value="F:extracellular ligand-gated monoatomic ion channel activity"/>
    <property type="evidence" value="ECO:0007669"/>
    <property type="project" value="UniProtKB-ARBA"/>
</dbReference>
<dbReference type="Pfam" id="PF02932">
    <property type="entry name" value="Neur_chan_memb"/>
    <property type="match status" value="1"/>
</dbReference>
<dbReference type="GO" id="GO:0016020">
    <property type="term" value="C:membrane"/>
    <property type="evidence" value="ECO:0007669"/>
    <property type="project" value="InterPro"/>
</dbReference>
<dbReference type="PRINTS" id="PR00253">
    <property type="entry name" value="GABAARECEPTR"/>
</dbReference>
<feature type="transmembrane region" description="Helical" evidence="1">
    <location>
        <begin position="147"/>
        <end position="169"/>
    </location>
</feature>
<dbReference type="PANTHER" id="PTHR18945">
    <property type="entry name" value="NEUROTRANSMITTER GATED ION CHANNEL"/>
    <property type="match status" value="1"/>
</dbReference>
<keyword evidence="1" id="KW-1133">Transmembrane helix</keyword>
<reference evidence="4" key="1">
    <citation type="submission" date="2024-02" db="UniProtKB">
        <authorList>
            <consortium name="WormBaseParasite"/>
        </authorList>
    </citation>
    <scope>IDENTIFICATION</scope>
</reference>
<dbReference type="InterPro" id="IPR038050">
    <property type="entry name" value="Neuro_actylchol_rec"/>
</dbReference>
<dbReference type="InterPro" id="IPR006029">
    <property type="entry name" value="Neurotrans-gated_channel_TM"/>
</dbReference>
<dbReference type="InterPro" id="IPR006201">
    <property type="entry name" value="Neur_channel"/>
</dbReference>
<feature type="transmembrane region" description="Helical" evidence="1">
    <location>
        <begin position="83"/>
        <end position="106"/>
    </location>
</feature>
<evidence type="ECO:0000313" key="3">
    <source>
        <dbReference type="Proteomes" id="UP000887575"/>
    </source>
</evidence>
<keyword evidence="1" id="KW-0472">Membrane</keyword>
<protein>
    <submittedName>
        <fullName evidence="4">Neurotransmitter-gated ion-channel transmembrane domain-containing protein</fullName>
    </submittedName>
</protein>
<evidence type="ECO:0000256" key="1">
    <source>
        <dbReference type="SAM" id="Phobius"/>
    </source>
</evidence>
<feature type="domain" description="Neurotransmitter-gated ion-channel transmembrane" evidence="2">
    <location>
        <begin position="90"/>
        <end position="181"/>
    </location>
</feature>
<keyword evidence="3" id="KW-1185">Reference proteome</keyword>
<dbReference type="WBParaSite" id="MBELARI_LOCUS10425">
    <property type="protein sequence ID" value="MBELARI_LOCUS10425"/>
    <property type="gene ID" value="MBELARI_LOCUS10425"/>
</dbReference>
<accession>A0AAF3E939</accession>
<dbReference type="InterPro" id="IPR036719">
    <property type="entry name" value="Neuro-gated_channel_TM_sf"/>
</dbReference>
<evidence type="ECO:0000313" key="4">
    <source>
        <dbReference type="WBParaSite" id="MBELARI_LOCUS10425"/>
    </source>
</evidence>
<dbReference type="AlphaFoldDB" id="A0AAF3E939"/>
<dbReference type="Proteomes" id="UP000887575">
    <property type="component" value="Unassembled WGS sequence"/>
</dbReference>
<dbReference type="GO" id="GO:0004888">
    <property type="term" value="F:transmembrane signaling receptor activity"/>
    <property type="evidence" value="ECO:0007669"/>
    <property type="project" value="InterPro"/>
</dbReference>
<dbReference type="CDD" id="cd19049">
    <property type="entry name" value="LGIC_TM_anion"/>
    <property type="match status" value="1"/>
</dbReference>
<evidence type="ECO:0000259" key="2">
    <source>
        <dbReference type="Pfam" id="PF02932"/>
    </source>
</evidence>
<dbReference type="FunFam" id="1.20.58.390:FF:000113">
    <property type="entry name" value="Ionotropic GABA receptor subunit UNC-49Cshort"/>
    <property type="match status" value="1"/>
</dbReference>
<organism evidence="3 4">
    <name type="scientific">Mesorhabditis belari</name>
    <dbReference type="NCBI Taxonomy" id="2138241"/>
    <lineage>
        <taxon>Eukaryota</taxon>
        <taxon>Metazoa</taxon>
        <taxon>Ecdysozoa</taxon>
        <taxon>Nematoda</taxon>
        <taxon>Chromadorea</taxon>
        <taxon>Rhabditida</taxon>
        <taxon>Rhabditina</taxon>
        <taxon>Rhabditomorpha</taxon>
        <taxon>Rhabditoidea</taxon>
        <taxon>Rhabditidae</taxon>
        <taxon>Mesorhabditinae</taxon>
        <taxon>Mesorhabditis</taxon>
    </lineage>
</organism>
<proteinExistence type="predicted"/>
<keyword evidence="1" id="KW-0812">Transmembrane</keyword>
<dbReference type="SUPFAM" id="SSF90112">
    <property type="entry name" value="Neurotransmitter-gated ion-channel transmembrane pore"/>
    <property type="match status" value="1"/>
</dbReference>
<sequence length="275" mass="31469">MQKFFKKKTCPRGRAYGYSTVNIVYEWCGIGTKPGCMPVKVDDKIELPSYNFSEHCINSTIAKLSSGSYSRLKVWFLFDRESGFYMLQIFVPAALVVGISWVSFWINRDSAPSRTIIGVMTVLTETHLMTGTNRRLPPVAYIKAVDVYLGFCYLLVVFALIEYACVAYTKKKNEDRRRRQKKSDFKPPSLQTPDLLQDARLAECTCNTQQSIVAIVKRPSKFCIKHSHIDIAARIIFPGTFLIFNLIFWLILLTKTNRMPYNVIQGSRCNLMPAE</sequence>